<dbReference type="EMBL" id="AHER01000061">
    <property type="protein sequence ID" value="EJR12422.1"/>
    <property type="molecule type" value="Genomic_DNA"/>
</dbReference>
<organism evidence="2 3">
    <name type="scientific">Bacillus cereus (strain VD014)</name>
    <dbReference type="NCBI Taxonomy" id="1053223"/>
    <lineage>
        <taxon>Bacteria</taxon>
        <taxon>Bacillati</taxon>
        <taxon>Bacillota</taxon>
        <taxon>Bacilli</taxon>
        <taxon>Bacillales</taxon>
        <taxon>Bacillaceae</taxon>
        <taxon>Bacillus</taxon>
        <taxon>Bacillus cereus group</taxon>
    </lineage>
</organism>
<evidence type="ECO:0000256" key="1">
    <source>
        <dbReference type="SAM" id="Phobius"/>
    </source>
</evidence>
<accession>A0A9W5K274</accession>
<evidence type="ECO:0000313" key="3">
    <source>
        <dbReference type="Proteomes" id="UP000006607"/>
    </source>
</evidence>
<evidence type="ECO:0000313" key="2">
    <source>
        <dbReference type="EMBL" id="EJR12422.1"/>
    </source>
</evidence>
<sequence>MYNNGKITAIVSYLDKRLKDYVGNEYTFNNITLEQCEEIIENLSQDHSEKQLSLIEKSLEAEVELCKQTGFKQTMLSMWGSIIISFFVAVCTVLNLNIQIVMNLFGKVVIDNSKNKQEAIDNLNTFIQESFRNLLEKGMTPFFAMSLLVIAIVCYIVHHLYNKKLKKRLIYYSLIKQCVELIKEKPIEEGDKKTQIKEGKVIKESNKNMKAIQNVGLMNKLNSKV</sequence>
<dbReference type="Proteomes" id="UP000006607">
    <property type="component" value="Unassembled WGS sequence"/>
</dbReference>
<name>A0A9W5K274_BACC8</name>
<dbReference type="AlphaFoldDB" id="A0A9W5K274"/>
<keyword evidence="1" id="KW-1133">Transmembrane helix</keyword>
<comment type="caution">
    <text evidence="2">The sequence shown here is derived from an EMBL/GenBank/DDBJ whole genome shotgun (WGS) entry which is preliminary data.</text>
</comment>
<reference evidence="2" key="1">
    <citation type="submission" date="2012-04" db="EMBL/GenBank/DDBJ databases">
        <title>The Genome Sequence of Bacillus cereus VD014.</title>
        <authorList>
            <consortium name="The Broad Institute Genome Sequencing Platform"/>
            <consortium name="The Broad Institute Genome Sequencing Center for Infectious Disease"/>
            <person name="Feldgarden M."/>
            <person name="Van der Auwera G.A."/>
            <person name="Mahillon J."/>
            <person name="Duprez V."/>
            <person name="Timmery S."/>
            <person name="Mattelet C."/>
            <person name="Dierick K."/>
            <person name="Sun M."/>
            <person name="Yu Z."/>
            <person name="Zhu L."/>
            <person name="Hu X."/>
            <person name="Shank E.B."/>
            <person name="Swiecicka I."/>
            <person name="Hansen B.M."/>
            <person name="Andrup L."/>
            <person name="Young S.K."/>
            <person name="Zeng Q."/>
            <person name="Gargeya S."/>
            <person name="Fitzgerald M."/>
            <person name="Haas B."/>
            <person name="Abouelleil A."/>
            <person name="Alvarado L."/>
            <person name="Arachchi H.M."/>
            <person name="Berlin A."/>
            <person name="Chapman S.B."/>
            <person name="Goldberg J."/>
            <person name="Griggs A."/>
            <person name="Gujja S."/>
            <person name="Hansen M."/>
            <person name="Howarth C."/>
            <person name="Imamovic A."/>
            <person name="Larimer J."/>
            <person name="McCowen C."/>
            <person name="Montmayeur A."/>
            <person name="Murphy C."/>
            <person name="Neiman D."/>
            <person name="Pearson M."/>
            <person name="Priest M."/>
            <person name="Roberts A."/>
            <person name="Saif S."/>
            <person name="Shea T."/>
            <person name="Sisk P."/>
            <person name="Sykes S."/>
            <person name="Wortman J."/>
            <person name="Nusbaum C."/>
            <person name="Birren B."/>
        </authorList>
    </citation>
    <scope>NUCLEOTIDE SEQUENCE</scope>
    <source>
        <strain evidence="2">VD014</strain>
    </source>
</reference>
<gene>
    <name evidence="2" type="ORF">IIA_05615</name>
</gene>
<feature type="transmembrane region" description="Helical" evidence="1">
    <location>
        <begin position="76"/>
        <end position="98"/>
    </location>
</feature>
<proteinExistence type="predicted"/>
<protein>
    <submittedName>
        <fullName evidence="2">Uncharacterized protein</fullName>
    </submittedName>
</protein>
<keyword evidence="1" id="KW-0472">Membrane</keyword>
<keyword evidence="1" id="KW-0812">Transmembrane</keyword>
<feature type="transmembrane region" description="Helical" evidence="1">
    <location>
        <begin position="142"/>
        <end position="161"/>
    </location>
</feature>
<dbReference type="RefSeq" id="WP_000282631.1">
    <property type="nucleotide sequence ID" value="NZ_JH792026.1"/>
</dbReference>